<feature type="region of interest" description="Disordered" evidence="1">
    <location>
        <begin position="1"/>
        <end position="21"/>
    </location>
</feature>
<dbReference type="Proteomes" id="UP001642409">
    <property type="component" value="Unassembled WGS sequence"/>
</dbReference>
<accession>A0AA86PGQ4</accession>
<evidence type="ECO:0000313" key="5">
    <source>
        <dbReference type="EMBL" id="CAL6116126.1"/>
    </source>
</evidence>
<proteinExistence type="predicted"/>
<reference evidence="2" key="1">
    <citation type="submission" date="2023-06" db="EMBL/GenBank/DDBJ databases">
        <authorList>
            <person name="Kurt Z."/>
        </authorList>
    </citation>
    <scope>NUCLEOTIDE SEQUENCE</scope>
</reference>
<feature type="compositionally biased region" description="Low complexity" evidence="1">
    <location>
        <begin position="9"/>
        <end position="20"/>
    </location>
</feature>
<evidence type="ECO:0000313" key="2">
    <source>
        <dbReference type="EMBL" id="CAI9935630.1"/>
    </source>
</evidence>
<organism evidence="2">
    <name type="scientific">Hexamita inflata</name>
    <dbReference type="NCBI Taxonomy" id="28002"/>
    <lineage>
        <taxon>Eukaryota</taxon>
        <taxon>Metamonada</taxon>
        <taxon>Diplomonadida</taxon>
        <taxon>Hexamitidae</taxon>
        <taxon>Hexamitinae</taxon>
        <taxon>Hexamita</taxon>
    </lineage>
</organism>
<dbReference type="EMBL" id="CAXDID020000561">
    <property type="protein sequence ID" value="CAL6102932.1"/>
    <property type="molecule type" value="Genomic_DNA"/>
</dbReference>
<name>A0AA86PGQ4_9EUKA</name>
<reference evidence="4 6" key="2">
    <citation type="submission" date="2024-07" db="EMBL/GenBank/DDBJ databases">
        <authorList>
            <person name="Akdeniz Z."/>
        </authorList>
    </citation>
    <scope>NUCLEOTIDE SEQUENCE [LARGE SCALE GENOMIC DNA]</scope>
</reference>
<keyword evidence="6" id="KW-1185">Reference proteome</keyword>
<evidence type="ECO:0000313" key="3">
    <source>
        <dbReference type="EMBL" id="CAI9976889.1"/>
    </source>
</evidence>
<gene>
    <name evidence="2" type="ORF">HINF_LOCUS23275</name>
    <name evidence="3" type="ORF">HINF_LOCUS64534</name>
    <name evidence="4" type="ORF">HINF_LOCUS71900</name>
    <name evidence="5" type="ORF">HINF_LOCUS78926</name>
</gene>
<dbReference type="EMBL" id="CATOUU010001175">
    <property type="protein sequence ID" value="CAI9976889.1"/>
    <property type="molecule type" value="Genomic_DNA"/>
</dbReference>
<protein>
    <submittedName>
        <fullName evidence="4">Hypothetical_protein</fullName>
    </submittedName>
</protein>
<evidence type="ECO:0000313" key="6">
    <source>
        <dbReference type="Proteomes" id="UP001642409"/>
    </source>
</evidence>
<evidence type="ECO:0000256" key="1">
    <source>
        <dbReference type="SAM" id="MobiDB-lite"/>
    </source>
</evidence>
<evidence type="ECO:0000313" key="4">
    <source>
        <dbReference type="EMBL" id="CAL6102932.1"/>
    </source>
</evidence>
<dbReference type="EMBL" id="CAXDID020000958">
    <property type="protein sequence ID" value="CAL6116126.1"/>
    <property type="molecule type" value="Genomic_DNA"/>
</dbReference>
<dbReference type="AlphaFoldDB" id="A0AA86PGQ4"/>
<comment type="caution">
    <text evidence="2">The sequence shown here is derived from an EMBL/GenBank/DDBJ whole genome shotgun (WGS) entry which is preliminary data.</text>
</comment>
<sequence>MDSSEESSAESSTNSSSNNNPFNFAFEDMEPEISNFYGQQKELETKTLFYSHNLNKYILRFIENKKVVETNINIIKSSGDKLYLTFEGNQFLQNKSFNLNNLVNINRSIVVNLQYFNQVVLSQHFQNLVKLNLQNCKVDLSQLCLQLQNFYLNRCQLENRASKNLIVEQLEIIQCNITISQLKEAVITDLTLIEHSNNNEICFPKYNFSQVYDQFPDVSTLSLHPWSDNIFNRLKTFSTPKISKINIMTYSQIHFPFRFFTNIKLICISQHSRFIIPQHLKQYREQKAIYDQKINNDTAKLSTLNEINIKIQQQRGLLIQLFNTITCNLYQLKKDLE</sequence>
<dbReference type="EMBL" id="CATOUU010000617">
    <property type="protein sequence ID" value="CAI9935630.1"/>
    <property type="molecule type" value="Genomic_DNA"/>
</dbReference>